<accession>A0A2B4RJI1</accession>
<keyword evidence="1" id="KW-0175">Coiled coil</keyword>
<evidence type="ECO:0000256" key="1">
    <source>
        <dbReference type="SAM" id="Coils"/>
    </source>
</evidence>
<comment type="caution">
    <text evidence="3">The sequence shown here is derived from an EMBL/GenBank/DDBJ whole genome shotgun (WGS) entry which is preliminary data.</text>
</comment>
<dbReference type="InterPro" id="IPR049341">
    <property type="entry name" value="TRADD-like_N"/>
</dbReference>
<dbReference type="AlphaFoldDB" id="A0A2B4RJI1"/>
<dbReference type="EMBL" id="LSMT01000540">
    <property type="protein sequence ID" value="PFX16518.1"/>
    <property type="molecule type" value="Genomic_DNA"/>
</dbReference>
<sequence>MVCNFRTIGGGLLVVGSGMALRSCSTLDEYVEAFTKIVLVAYTKLIEISEGSLCFTVQAETPAALKELWDIYKDGTLQSRLQEFLVTDDIKHLANGENVEITVFINKQEYKEAYLDLLQKNQDVPDIKEEERLWRNSDSFLCSKLNEDEVTLMKLKQMENKLSFERKFHEEEIMKLKEKIVLTERLSGGATIDCAERRRRNSDSAVYFNAKEELPFLRLQCLETELTNLRKRITLVEVKTENLGSYSSEEKETASLGTPDEEFVLIISALKSVLDFKSWDLKKMEKDTKKMEGSEGGEIKPTAKLMAREKMDFVQKYLENVQETYSVTTEASDSGLGTRTAVSEGETEDVEDSIRLCLKDLREESIEELDRRLRVDVVGFQRFIQFFGLKGVLMSVHPINMKNIARIFPNTPVDLVRQCFDALQMYDLIDLLEKAVKLMSLRPFLSPEEVETLRTDNLPTKSHKNVVVLVVNDSSNKNLSSKIERFFKELNSQNEVTVVQSSCSKLKGSILNKFKSLKKREISLREEKKRLWSEVQSTRNLQSRDLITSQLFQVNNDAARLEEEMESWIPAAEELLKETQQAKTIITSTLDLWIQNQEKFTAVFLFFIIGKTESIYDYDVLAECVASKLTSLPHHTKIVVGFPKSIIVDIPETLSFGFRRTPMRYSVYDAMIEIFIKRHHKLDLVSMLRELKRTHLDINSVLYEDPVHSDLSTLAMLEKKREQEPERS</sequence>
<dbReference type="Proteomes" id="UP000225706">
    <property type="component" value="Unassembled WGS sequence"/>
</dbReference>
<dbReference type="OrthoDB" id="5988257at2759"/>
<keyword evidence="4" id="KW-1185">Reference proteome</keyword>
<reference evidence="4" key="1">
    <citation type="journal article" date="2017" name="bioRxiv">
        <title>Comparative analysis of the genomes of Stylophora pistillata and Acropora digitifera provides evidence for extensive differences between species of corals.</title>
        <authorList>
            <person name="Voolstra C.R."/>
            <person name="Li Y."/>
            <person name="Liew Y.J."/>
            <person name="Baumgarten S."/>
            <person name="Zoccola D."/>
            <person name="Flot J.-F."/>
            <person name="Tambutte S."/>
            <person name="Allemand D."/>
            <person name="Aranda M."/>
        </authorList>
    </citation>
    <scope>NUCLEOTIDE SEQUENCE [LARGE SCALE GENOMIC DNA]</scope>
</reference>
<proteinExistence type="predicted"/>
<dbReference type="Pfam" id="PF20694">
    <property type="entry name" value="TRADD-like_N"/>
    <property type="match status" value="1"/>
</dbReference>
<name>A0A2B4RJI1_STYPI</name>
<gene>
    <name evidence="3" type="ORF">AWC38_SpisGene19208</name>
</gene>
<feature type="coiled-coil region" evidence="1">
    <location>
        <begin position="159"/>
        <end position="186"/>
    </location>
</feature>
<protein>
    <recommendedName>
        <fullName evidence="2">TRADD-like N-terminal domain-containing protein</fullName>
    </recommendedName>
</protein>
<feature type="domain" description="TRADD-like N-terminal" evidence="2">
    <location>
        <begin position="26"/>
        <end position="89"/>
    </location>
</feature>
<evidence type="ECO:0000313" key="4">
    <source>
        <dbReference type="Proteomes" id="UP000225706"/>
    </source>
</evidence>
<organism evidence="3 4">
    <name type="scientific">Stylophora pistillata</name>
    <name type="common">Smooth cauliflower coral</name>
    <dbReference type="NCBI Taxonomy" id="50429"/>
    <lineage>
        <taxon>Eukaryota</taxon>
        <taxon>Metazoa</taxon>
        <taxon>Cnidaria</taxon>
        <taxon>Anthozoa</taxon>
        <taxon>Hexacorallia</taxon>
        <taxon>Scleractinia</taxon>
        <taxon>Astrocoeniina</taxon>
        <taxon>Pocilloporidae</taxon>
        <taxon>Stylophora</taxon>
    </lineage>
</organism>
<evidence type="ECO:0000313" key="3">
    <source>
        <dbReference type="EMBL" id="PFX16518.1"/>
    </source>
</evidence>
<evidence type="ECO:0000259" key="2">
    <source>
        <dbReference type="Pfam" id="PF20694"/>
    </source>
</evidence>
<dbReference type="STRING" id="50429.A0A2B4RJI1"/>